<dbReference type="AlphaFoldDB" id="D7DY46"/>
<proteinExistence type="predicted"/>
<dbReference type="Proteomes" id="UP000001511">
    <property type="component" value="Chromosome"/>
</dbReference>
<dbReference type="HOGENOM" id="CLU_3390480_0_0_3"/>
<dbReference type="KEGG" id="naz:Aazo_2457"/>
<gene>
    <name evidence="1" type="ordered locus">Aazo_2457</name>
</gene>
<sequence length="32" mass="3567">MITTSREKQDPLEVNTKTVCSLTLNGLAKIDF</sequence>
<protein>
    <submittedName>
        <fullName evidence="1">NB-ARC protein</fullName>
    </submittedName>
</protein>
<name>D7DY46_NOSA0</name>
<reference evidence="1 2" key="1">
    <citation type="journal article" date="2010" name="PLoS ONE">
        <title>Genome erosion in a nitrogen-fixing vertically transmitted endosymbiotic multicellular cyanobacterium.</title>
        <authorList>
            <person name="Ran L."/>
            <person name="Larsson J."/>
            <person name="Vigil-Stenman T."/>
            <person name="Nylander J.A."/>
            <person name="Ininbergs K."/>
            <person name="Zheng W.W."/>
            <person name="Lapidus A."/>
            <person name="Lowry S."/>
            <person name="Haselkorn R."/>
            <person name="Bergman B."/>
        </authorList>
    </citation>
    <scope>NUCLEOTIDE SEQUENCE [LARGE SCALE GENOMIC DNA]</scope>
    <source>
        <strain evidence="1 2">0708</strain>
    </source>
</reference>
<keyword evidence="2" id="KW-1185">Reference proteome</keyword>
<evidence type="ECO:0000313" key="2">
    <source>
        <dbReference type="Proteomes" id="UP000001511"/>
    </source>
</evidence>
<evidence type="ECO:0000313" key="1">
    <source>
        <dbReference type="EMBL" id="ADI64374.1"/>
    </source>
</evidence>
<organism evidence="1 2">
    <name type="scientific">Nostoc azollae (strain 0708)</name>
    <name type="common">Anabaena azollae (strain 0708)</name>
    <dbReference type="NCBI Taxonomy" id="551115"/>
    <lineage>
        <taxon>Bacteria</taxon>
        <taxon>Bacillati</taxon>
        <taxon>Cyanobacteriota</taxon>
        <taxon>Cyanophyceae</taxon>
        <taxon>Nostocales</taxon>
        <taxon>Nostocaceae</taxon>
        <taxon>Trichormus</taxon>
    </lineage>
</organism>
<accession>D7DY46</accession>
<dbReference type="EMBL" id="CP002059">
    <property type="protein sequence ID" value="ADI64374.1"/>
    <property type="molecule type" value="Genomic_DNA"/>
</dbReference>